<dbReference type="EMBL" id="KL367484">
    <property type="protein sequence ID" value="KFD71080.1"/>
    <property type="molecule type" value="Genomic_DNA"/>
</dbReference>
<keyword evidence="21" id="KW-1185">Reference proteome</keyword>
<dbReference type="InterPro" id="IPR036445">
    <property type="entry name" value="GPCR_2_extracell_dom_sf"/>
</dbReference>
<evidence type="ECO:0000313" key="21">
    <source>
        <dbReference type="Proteomes" id="UP000030764"/>
    </source>
</evidence>
<keyword evidence="5 15" id="KW-0732">Signal</keyword>
<protein>
    <recommendedName>
        <fullName evidence="22">Latrophilin/CL-1-like GPS domain protein</fullName>
    </recommendedName>
</protein>
<dbReference type="Gene3D" id="1.20.1070.10">
    <property type="entry name" value="Rhodopsin 7-helix transmembrane proteins"/>
    <property type="match status" value="1"/>
</dbReference>
<dbReference type="InterPro" id="IPR057244">
    <property type="entry name" value="GAIN_B"/>
</dbReference>
<dbReference type="Gene3D" id="4.10.1240.10">
    <property type="entry name" value="GPCR, family 2, extracellular hormone receptor domain"/>
    <property type="match status" value="1"/>
</dbReference>
<dbReference type="GO" id="GO:0005886">
    <property type="term" value="C:plasma membrane"/>
    <property type="evidence" value="ECO:0007669"/>
    <property type="project" value="UniProtKB-SubCell"/>
</dbReference>
<dbReference type="EMBL" id="KL363193">
    <property type="protein sequence ID" value="KFD56550.1"/>
    <property type="molecule type" value="Genomic_DNA"/>
</dbReference>
<organism evidence="19 21">
    <name type="scientific">Trichuris suis</name>
    <name type="common">pig whipworm</name>
    <dbReference type="NCBI Taxonomy" id="68888"/>
    <lineage>
        <taxon>Eukaryota</taxon>
        <taxon>Metazoa</taxon>
        <taxon>Ecdysozoa</taxon>
        <taxon>Nematoda</taxon>
        <taxon>Enoplea</taxon>
        <taxon>Dorylaimia</taxon>
        <taxon>Trichinellida</taxon>
        <taxon>Trichuridae</taxon>
        <taxon>Trichuris</taxon>
    </lineage>
</organism>
<dbReference type="InterPro" id="IPR046338">
    <property type="entry name" value="GAIN_dom_sf"/>
</dbReference>
<dbReference type="FunFam" id="1.20.1070.10:FF:000200">
    <property type="entry name" value="Adhesion G protein-coupled receptor L3"/>
    <property type="match status" value="1"/>
</dbReference>
<dbReference type="AlphaFoldDB" id="A0A085MH54"/>
<dbReference type="InterPro" id="IPR000832">
    <property type="entry name" value="GPCR_2_secretin-like"/>
</dbReference>
<dbReference type="GO" id="GO:0004930">
    <property type="term" value="F:G protein-coupled receptor activity"/>
    <property type="evidence" value="ECO:0007669"/>
    <property type="project" value="UniProtKB-KW"/>
</dbReference>
<evidence type="ECO:0000256" key="9">
    <source>
        <dbReference type="ARBA" id="ARBA00023136"/>
    </source>
</evidence>
<evidence type="ECO:0000256" key="8">
    <source>
        <dbReference type="ARBA" id="ARBA00023040"/>
    </source>
</evidence>
<comment type="subcellular location">
    <subcellularLocation>
        <location evidence="1">Cell membrane</location>
        <topology evidence="1">Multi-pass membrane protein</topology>
    </subcellularLocation>
</comment>
<dbReference type="GO" id="GO:0007166">
    <property type="term" value="P:cell surface receptor signaling pathway"/>
    <property type="evidence" value="ECO:0007669"/>
    <property type="project" value="InterPro"/>
</dbReference>
<dbReference type="PANTHER" id="PTHR12011:SF347">
    <property type="entry name" value="FI21270P1-RELATED"/>
    <property type="match status" value="1"/>
</dbReference>
<evidence type="ECO:0000313" key="20">
    <source>
        <dbReference type="EMBL" id="KFD71080.1"/>
    </source>
</evidence>
<dbReference type="GO" id="GO:0030246">
    <property type="term" value="F:carbohydrate binding"/>
    <property type="evidence" value="ECO:0007669"/>
    <property type="project" value="UniProtKB-KW"/>
</dbReference>
<dbReference type="InterPro" id="IPR000203">
    <property type="entry name" value="GPS"/>
</dbReference>
<dbReference type="SMART" id="SM00008">
    <property type="entry name" value="HormR"/>
    <property type="match status" value="1"/>
</dbReference>
<evidence type="ECO:0000256" key="2">
    <source>
        <dbReference type="ARBA" id="ARBA00010933"/>
    </source>
</evidence>
<evidence type="ECO:0000256" key="1">
    <source>
        <dbReference type="ARBA" id="ARBA00004651"/>
    </source>
</evidence>
<dbReference type="CDD" id="cd15440">
    <property type="entry name" value="7tmB2_latrophilin-like_invertebrate"/>
    <property type="match status" value="1"/>
</dbReference>
<dbReference type="InterPro" id="IPR048072">
    <property type="entry name" value="7tmB2_latrophilin-like"/>
</dbReference>
<evidence type="ECO:0008006" key="22">
    <source>
        <dbReference type="Google" id="ProtNLM"/>
    </source>
</evidence>
<keyword evidence="9 14" id="KW-0472">Membrane</keyword>
<dbReference type="FunFam" id="2.60.120.740:FF:000001">
    <property type="entry name" value="Adhesion G protein-coupled receptor L2"/>
    <property type="match status" value="1"/>
</dbReference>
<dbReference type="InterPro" id="IPR017981">
    <property type="entry name" value="GPCR_2-like_7TM"/>
</dbReference>
<feature type="domain" description="GAIN-B" evidence="16">
    <location>
        <begin position="440"/>
        <end position="604"/>
    </location>
</feature>
<comment type="similarity">
    <text evidence="2">Belongs to the G-protein coupled receptor 2 family. LN-TM7 subfamily.</text>
</comment>
<dbReference type="SMART" id="SM00303">
    <property type="entry name" value="GPS"/>
    <property type="match status" value="1"/>
</dbReference>
<evidence type="ECO:0000256" key="12">
    <source>
        <dbReference type="ARBA" id="ARBA00023224"/>
    </source>
</evidence>
<feature type="signal peptide" evidence="15">
    <location>
        <begin position="1"/>
        <end position="20"/>
    </location>
</feature>
<dbReference type="InterPro" id="IPR001879">
    <property type="entry name" value="GPCR_2_extracellular_dom"/>
</dbReference>
<evidence type="ECO:0000256" key="5">
    <source>
        <dbReference type="ARBA" id="ARBA00022729"/>
    </source>
</evidence>
<dbReference type="Gene3D" id="2.60.220.50">
    <property type="match status" value="1"/>
</dbReference>
<feature type="transmembrane region" description="Helical" evidence="14">
    <location>
        <begin position="652"/>
        <end position="671"/>
    </location>
</feature>
<evidence type="ECO:0000256" key="13">
    <source>
        <dbReference type="SAM" id="MobiDB-lite"/>
    </source>
</evidence>
<evidence type="ECO:0000256" key="10">
    <source>
        <dbReference type="ARBA" id="ARBA00023157"/>
    </source>
</evidence>
<name>A0A085MH54_9BILA</name>
<feature type="transmembrane region" description="Helical" evidence="14">
    <location>
        <begin position="717"/>
        <end position="740"/>
    </location>
</feature>
<dbReference type="Gene3D" id="1.25.40.610">
    <property type="match status" value="1"/>
</dbReference>
<evidence type="ECO:0000259" key="16">
    <source>
        <dbReference type="PROSITE" id="PS50221"/>
    </source>
</evidence>
<dbReference type="InterPro" id="IPR043159">
    <property type="entry name" value="Lectin_gal-bd_sf"/>
</dbReference>
<evidence type="ECO:0000313" key="19">
    <source>
        <dbReference type="EMBL" id="KFD56550.1"/>
    </source>
</evidence>
<evidence type="ECO:0000256" key="11">
    <source>
        <dbReference type="ARBA" id="ARBA00023170"/>
    </source>
</evidence>
<evidence type="ECO:0000256" key="15">
    <source>
        <dbReference type="SAM" id="SignalP"/>
    </source>
</evidence>
<reference evidence="19 21" key="1">
    <citation type="journal article" date="2014" name="Nat. Genet.">
        <title>Genome and transcriptome of the porcine whipworm Trichuris suis.</title>
        <authorList>
            <person name="Jex A.R."/>
            <person name="Nejsum P."/>
            <person name="Schwarz E.M."/>
            <person name="Hu L."/>
            <person name="Young N.D."/>
            <person name="Hall R.S."/>
            <person name="Korhonen P.K."/>
            <person name="Liao S."/>
            <person name="Thamsborg S."/>
            <person name="Xia J."/>
            <person name="Xu P."/>
            <person name="Wang S."/>
            <person name="Scheerlinck J.P."/>
            <person name="Hofmann A."/>
            <person name="Sternberg P.W."/>
            <person name="Wang J."/>
            <person name="Gasser R.B."/>
        </authorList>
    </citation>
    <scope>NUCLEOTIDE SEQUENCE [LARGE SCALE GENOMIC DNA]</scope>
    <source>
        <strain evidence="20">DCEP-RM93F</strain>
        <strain evidence="19">DCEP-RM93M</strain>
    </source>
</reference>
<dbReference type="Pfam" id="PF00002">
    <property type="entry name" value="7tm_2"/>
    <property type="match status" value="1"/>
</dbReference>
<feature type="transmembrane region" description="Helical" evidence="14">
    <location>
        <begin position="760"/>
        <end position="786"/>
    </location>
</feature>
<dbReference type="Proteomes" id="UP000030758">
    <property type="component" value="Unassembled WGS sequence"/>
</dbReference>
<keyword evidence="7 14" id="KW-1133">Transmembrane helix</keyword>
<dbReference type="PANTHER" id="PTHR12011">
    <property type="entry name" value="ADHESION G-PROTEIN COUPLED RECEPTOR"/>
    <property type="match status" value="1"/>
</dbReference>
<feature type="domain" description="G-protein coupled receptors family 2 profile 2" evidence="18">
    <location>
        <begin position="613"/>
        <end position="859"/>
    </location>
</feature>
<dbReference type="PROSITE" id="PS50261">
    <property type="entry name" value="G_PROTEIN_RECEP_F2_4"/>
    <property type="match status" value="1"/>
</dbReference>
<accession>A0A085MH54</accession>
<feature type="transmembrane region" description="Helical" evidence="14">
    <location>
        <begin position="615"/>
        <end position="640"/>
    </location>
</feature>
<keyword evidence="10" id="KW-1015">Disulfide bond</keyword>
<dbReference type="Pfam" id="PF16489">
    <property type="entry name" value="GAIN"/>
    <property type="match status" value="1"/>
</dbReference>
<dbReference type="Pfam" id="PF02140">
    <property type="entry name" value="SUEL_Lectin"/>
    <property type="match status" value="2"/>
</dbReference>
<evidence type="ECO:0000259" key="18">
    <source>
        <dbReference type="PROSITE" id="PS50261"/>
    </source>
</evidence>
<evidence type="ECO:0000256" key="7">
    <source>
        <dbReference type="ARBA" id="ARBA00022989"/>
    </source>
</evidence>
<evidence type="ECO:0000256" key="14">
    <source>
        <dbReference type="SAM" id="Phobius"/>
    </source>
</evidence>
<dbReference type="InterPro" id="IPR032471">
    <property type="entry name" value="AGRL2-4_GAIN_subdom_A"/>
</dbReference>
<keyword evidence="6" id="KW-0430">Lectin</keyword>
<feature type="transmembrane region" description="Helical" evidence="14">
    <location>
        <begin position="677"/>
        <end position="696"/>
    </location>
</feature>
<keyword evidence="4 14" id="KW-0812">Transmembrane</keyword>
<keyword evidence="8" id="KW-0297">G-protein coupled receptor</keyword>
<dbReference type="Gene3D" id="2.60.120.740">
    <property type="match status" value="2"/>
</dbReference>
<dbReference type="PROSITE" id="PS50228">
    <property type="entry name" value="SUEL_LECTIN"/>
    <property type="match status" value="1"/>
</dbReference>
<feature type="transmembrane region" description="Helical" evidence="14">
    <location>
        <begin position="835"/>
        <end position="858"/>
    </location>
</feature>
<feature type="transmembrane region" description="Helical" evidence="14">
    <location>
        <begin position="806"/>
        <end position="829"/>
    </location>
</feature>
<sequence>MALASLLLHLIAVGWPLLAATKIVGLTKKSGNGQLTKYACEREVMTISCPPKHVIRIIRANYGRFSLHVCNDDGINWSNTQCMDPASTEVMISRCDSRPYCVVTASDYTFRDRCFDTVKYLETTYECVVDQLQPVDLSCNGKAACHVEARNDVFDDMCPNVSKYLEVQYRCETEETHTTAQVDNVAKEVPESSTTSQPEADKERQATSIQPTKKSWSWPFLTTDIAKSVDVEAPPLLEQGQIFFVHDNNDDYCPMAEDHGVKLPRTKAGTLLRLACPNNAYEHVEVQCGLDAQWQLGQLDVSHCLSSWIKDMLSRDLIASNASVAEAIMNLQAIPGHRDIYGGDITEISAYVKRLIKVSAQVYAQQPYQEQRRSYANLSKVVTETFSFLLSPQNLKAWKDMPFDQQRYAAQLLMSSVEESAAMLSASMLPIADTHTVWSPQIVLEVSAVPMQNHLQYPTSTLYRQMDDKVRLPASSIVTTDQRWFKLVYVSYSGLGELLRPVDTNGESVRRRVASNVITLVVPKESRLSDLAEPIILSFHVSKSFNSQNPQCVFWDSNALGASGITGEWSKDGCRVVGQNETHVTCSCNHLTSFAVLMDIHGIEFSSSDKLALTFISYFGCVVSVICLAATLATFSLFKFLQCERTTIHKNLCLCLLVAELVYMFGIWQTTDRVTCGIVAVLLHYFFLAAFAWMLLEGFQLYSLLVEVFESGHNRRRCFYCFGYGAPFVVVSVSLIIGWSSYGTEQYCWLNTENYFVFSFVGPVIVVLAANFVLLFISMAIIVRHVPYSRAPQNPDKSAFLNRIKFWVKGAFILVVLLGLTWSLGILMVSRSAIAIAYMFTILNSLQGLFIFCFQVLMNKKVRDGWKMWFTRSLFPREWSNQQYRGCYASAECDGKLCREACSKQQPCSAHLQNAYCHNGDALVEEYSNFSPTVYALIFSALQKRRRVLFRTASAQRPVFWRRKSLREYALYLPRNGMHKSLRLYGAGFSRPPPSVPPPQPPSDYSLTQVPMEYGHASLCPMDSVRCQRHPSCFGEESPTVYERVNQEFYSTCGASECLACSNSVEAFLCRGASNGGGRDVGTQSSMYGWQYVMPLEAEAVRCGNLVPSNCALSDGEVSASKGNVVVCSSCTDSSYEVPNSSPERCACTCRAPTLI</sequence>
<feature type="region of interest" description="Disordered" evidence="13">
    <location>
        <begin position="181"/>
        <end position="211"/>
    </location>
</feature>
<keyword evidence="11" id="KW-0675">Receptor</keyword>
<dbReference type="PROSITE" id="PS50221">
    <property type="entry name" value="GAIN_B"/>
    <property type="match status" value="1"/>
</dbReference>
<dbReference type="Pfam" id="PF01825">
    <property type="entry name" value="GPS"/>
    <property type="match status" value="1"/>
</dbReference>
<gene>
    <name evidence="19" type="ORF">M513_02654</name>
    <name evidence="20" type="ORF">M514_02654</name>
</gene>
<feature type="chain" id="PRO_5009036402" description="Latrophilin/CL-1-like GPS domain protein" evidence="15">
    <location>
        <begin position="21"/>
        <end position="1156"/>
    </location>
</feature>
<dbReference type="PRINTS" id="PR00249">
    <property type="entry name" value="GPCRSECRETIN"/>
</dbReference>
<dbReference type="Proteomes" id="UP000030764">
    <property type="component" value="Unassembled WGS sequence"/>
</dbReference>
<evidence type="ECO:0000256" key="3">
    <source>
        <dbReference type="ARBA" id="ARBA00022475"/>
    </source>
</evidence>
<keyword evidence="3" id="KW-1003">Cell membrane</keyword>
<evidence type="ECO:0000256" key="4">
    <source>
        <dbReference type="ARBA" id="ARBA00022692"/>
    </source>
</evidence>
<proteinExistence type="inferred from homology"/>
<keyword evidence="12" id="KW-0807">Transducer</keyword>
<dbReference type="InterPro" id="IPR000922">
    <property type="entry name" value="Lectin_gal-bd_dom"/>
</dbReference>
<evidence type="ECO:0000256" key="6">
    <source>
        <dbReference type="ARBA" id="ARBA00022734"/>
    </source>
</evidence>
<feature type="domain" description="SUEL-type lectin" evidence="17">
    <location>
        <begin position="39"/>
        <end position="128"/>
    </location>
</feature>
<evidence type="ECO:0000259" key="17">
    <source>
        <dbReference type="PROSITE" id="PS50228"/>
    </source>
</evidence>